<dbReference type="EMBL" id="JACOOK010000001">
    <property type="protein sequence ID" value="MBC5616039.1"/>
    <property type="molecule type" value="Genomic_DNA"/>
</dbReference>
<proteinExistence type="predicted"/>
<comment type="caution">
    <text evidence="1">The sequence shown here is derived from an EMBL/GenBank/DDBJ whole genome shotgun (WGS) entry which is preliminary data.</text>
</comment>
<sequence>MKLLRFTCLFLGAVAVFDGASGAVVRQDNSQVPGIHAIGNGGLCVYGQGADILQLFGPPYSSPGFFTMNLQGDYRVDLQREPRTAVWHSLITDGGAEVARQTDFVTVGSDGFVRRIHAQRPFSYRITVRMEDRYAPYEELITVREDMSAAELKNANRRYRIGIAPGVPFYSSYKAPSGYLYEVFTTGSATLVPGAGGDKSWVLNVTPGDGALYVVAGPNERRLAENSAAIASASPESLQKASAKSWKKYAAKQHRFKASNLPDDRRDEFFRAVDDIGVLIKSQQGREGGVLAGIVYHMGYVRDQYGVSRALLALGHSEEARGILEFYHNIWKAYGYIQNAQAIGYPGIFHRHENDETEITGYLVVQAFDYFRKTNDAAFLERILPMLEWATQAQQRNLIDGMLPFNGDETYIAGGVVPRKVMYHGSAEATLLFIEGSSRLLDFVRTRSLWNEDRIAALERDVRQCSDRYRDNFYRDGKLFINNPQREAKVSYPATRPGVCLHPDHFDYFTETYHFKGCLYFCEDCMRKDNSRVELPPVERFSIPSAYLFPIYINAQLLSDSEKRALLDEVVALYRKTGKISSQDRILGYDFGMFLYALADCGDPLAADVYDRMMALRDDSGAWVEYYVDGQPSGCRCRPWESGINIEAAIKYAR</sequence>
<reference evidence="1 2" key="1">
    <citation type="submission" date="2020-08" db="EMBL/GenBank/DDBJ databases">
        <title>Genome public.</title>
        <authorList>
            <person name="Liu C."/>
            <person name="Sun Q."/>
        </authorList>
    </citation>
    <scope>NUCLEOTIDE SEQUENCE [LARGE SCALE GENOMIC DNA]</scope>
    <source>
        <strain evidence="1 2">New-7</strain>
    </source>
</reference>
<dbReference type="InterPro" id="IPR012341">
    <property type="entry name" value="6hp_glycosidase-like_sf"/>
</dbReference>
<dbReference type="SUPFAM" id="SSF48208">
    <property type="entry name" value="Six-hairpin glycosidases"/>
    <property type="match status" value="1"/>
</dbReference>
<name>A0ABR7CKB6_9BACT</name>
<protein>
    <submittedName>
        <fullName evidence="1">Uncharacterized protein</fullName>
    </submittedName>
</protein>
<dbReference type="RefSeq" id="WP_118657090.1">
    <property type="nucleotide sequence ID" value="NZ_JACOOK010000001.1"/>
</dbReference>
<gene>
    <name evidence="1" type="ORF">H8S08_03270</name>
</gene>
<evidence type="ECO:0000313" key="1">
    <source>
        <dbReference type="EMBL" id="MBC5616039.1"/>
    </source>
</evidence>
<dbReference type="Gene3D" id="1.50.10.10">
    <property type="match status" value="1"/>
</dbReference>
<keyword evidence="2" id="KW-1185">Reference proteome</keyword>
<dbReference type="Proteomes" id="UP000636891">
    <property type="component" value="Unassembled WGS sequence"/>
</dbReference>
<dbReference type="InterPro" id="IPR008928">
    <property type="entry name" value="6-hairpin_glycosidase_sf"/>
</dbReference>
<accession>A0ABR7CKB6</accession>
<organism evidence="1 2">
    <name type="scientific">Alistipes hominis</name>
    <dbReference type="NCBI Taxonomy" id="2763015"/>
    <lineage>
        <taxon>Bacteria</taxon>
        <taxon>Pseudomonadati</taxon>
        <taxon>Bacteroidota</taxon>
        <taxon>Bacteroidia</taxon>
        <taxon>Bacteroidales</taxon>
        <taxon>Rikenellaceae</taxon>
        <taxon>Alistipes</taxon>
    </lineage>
</organism>
<evidence type="ECO:0000313" key="2">
    <source>
        <dbReference type="Proteomes" id="UP000636891"/>
    </source>
</evidence>